<evidence type="ECO:0000313" key="4">
    <source>
        <dbReference type="Proteomes" id="UP000727056"/>
    </source>
</evidence>
<dbReference type="InterPro" id="IPR036365">
    <property type="entry name" value="PGBD-like_sf"/>
</dbReference>
<keyword evidence="4" id="KW-1185">Reference proteome</keyword>
<feature type="chain" id="PRO_5047150692" evidence="1">
    <location>
        <begin position="33"/>
        <end position="149"/>
    </location>
</feature>
<proteinExistence type="predicted"/>
<dbReference type="Pfam" id="PF01471">
    <property type="entry name" value="PG_binding_1"/>
    <property type="match status" value="1"/>
</dbReference>
<organism evidence="3 4">
    <name type="scientific">Streptomyces bohaiensis</name>
    <dbReference type="NCBI Taxonomy" id="1431344"/>
    <lineage>
        <taxon>Bacteria</taxon>
        <taxon>Bacillati</taxon>
        <taxon>Actinomycetota</taxon>
        <taxon>Actinomycetes</taxon>
        <taxon>Kitasatosporales</taxon>
        <taxon>Streptomycetaceae</taxon>
        <taxon>Streptomyces</taxon>
    </lineage>
</organism>
<dbReference type="InterPro" id="IPR036366">
    <property type="entry name" value="PGBDSf"/>
</dbReference>
<dbReference type="InterPro" id="IPR002477">
    <property type="entry name" value="Peptidoglycan-bd-like"/>
</dbReference>
<sequence>MHAKHLMRTAVAFTAVAGVTLGTLAVSGTAAAAQQQTVVAQTESVAPLSVVNLGLTSAEARNVQRWLARQWNYTGAIDGQLGPNSWKAMQRWLKAQWGYGGAVDGIVGGGTISALQLMLKSGYGYGGSIDGVAGAGTQAAFKRFANARS</sequence>
<keyword evidence="1" id="KW-0732">Signal</keyword>
<comment type="caution">
    <text evidence="3">The sequence shown here is derived from an EMBL/GenBank/DDBJ whole genome shotgun (WGS) entry which is preliminary data.</text>
</comment>
<dbReference type="EMBL" id="JAAVJC010000057">
    <property type="protein sequence ID" value="NJQ15182.1"/>
    <property type="molecule type" value="Genomic_DNA"/>
</dbReference>
<evidence type="ECO:0000313" key="3">
    <source>
        <dbReference type="EMBL" id="NJQ15182.1"/>
    </source>
</evidence>
<dbReference type="RefSeq" id="WP_168087960.1">
    <property type="nucleotide sequence ID" value="NZ_BHZH01000238.1"/>
</dbReference>
<evidence type="ECO:0000256" key="1">
    <source>
        <dbReference type="SAM" id="SignalP"/>
    </source>
</evidence>
<dbReference type="Gene3D" id="1.10.101.10">
    <property type="entry name" value="PGBD-like superfamily/PGBD"/>
    <property type="match status" value="1"/>
</dbReference>
<accession>A0ABX1C7Q3</accession>
<protein>
    <submittedName>
        <fullName evidence="3">Peptidoglycan-binding protein</fullName>
    </submittedName>
</protein>
<feature type="domain" description="Peptidoglycan binding-like" evidence="2">
    <location>
        <begin position="57"/>
        <end position="115"/>
    </location>
</feature>
<gene>
    <name evidence="3" type="ORF">HCN52_09530</name>
</gene>
<name>A0ABX1C7Q3_9ACTN</name>
<dbReference type="Proteomes" id="UP000727056">
    <property type="component" value="Unassembled WGS sequence"/>
</dbReference>
<dbReference type="SUPFAM" id="SSF47090">
    <property type="entry name" value="PGBD-like"/>
    <property type="match status" value="1"/>
</dbReference>
<evidence type="ECO:0000259" key="2">
    <source>
        <dbReference type="Pfam" id="PF01471"/>
    </source>
</evidence>
<reference evidence="3 4" key="1">
    <citation type="submission" date="2020-03" db="EMBL/GenBank/DDBJ databases">
        <title>Draft genome of Streptomyces sp. ventii, isolated from the Axial Seamount in the Pacific Ocean, and resequencing of the two type strains Streptomyces lonarensis strain NCL 716 and Streptomyces bohaiensis strain 11A07.</title>
        <authorList>
            <person name="Loughran R.M."/>
            <person name="Pfannmuller K.M."/>
            <person name="Wasson B.J."/>
            <person name="Deadmond M.C."/>
            <person name="Paddock B.E."/>
            <person name="Koyack M.J."/>
            <person name="Gallegos D.A."/>
            <person name="Mitchell E.A."/>
            <person name="Ushijima B."/>
            <person name="Saw J.H."/>
            <person name="Mcphail K.L."/>
            <person name="Videau P."/>
        </authorList>
    </citation>
    <scope>NUCLEOTIDE SEQUENCE [LARGE SCALE GENOMIC DNA]</scope>
    <source>
        <strain evidence="3 4">11A07</strain>
    </source>
</reference>
<feature type="signal peptide" evidence="1">
    <location>
        <begin position="1"/>
        <end position="32"/>
    </location>
</feature>